<feature type="domain" description="Blue (type 1) copper" evidence="9">
    <location>
        <begin position="27"/>
        <end position="108"/>
    </location>
</feature>
<feature type="binding site" evidence="7">
    <location>
        <position position="59"/>
    </location>
    <ligand>
        <name>Cu cation</name>
        <dbReference type="ChEBI" id="CHEBI:23378"/>
    </ligand>
</feature>
<evidence type="ECO:0000256" key="5">
    <source>
        <dbReference type="ARBA" id="ARBA00022982"/>
    </source>
</evidence>
<accession>A0A158K953</accession>
<evidence type="ECO:0000313" key="11">
    <source>
        <dbReference type="Proteomes" id="UP000054925"/>
    </source>
</evidence>
<organism evidence="10 11">
    <name type="scientific">Caballeronia terrestris</name>
    <dbReference type="NCBI Taxonomy" id="1226301"/>
    <lineage>
        <taxon>Bacteria</taxon>
        <taxon>Pseudomonadati</taxon>
        <taxon>Pseudomonadota</taxon>
        <taxon>Betaproteobacteria</taxon>
        <taxon>Burkholderiales</taxon>
        <taxon>Burkholderiaceae</taxon>
        <taxon>Caballeronia</taxon>
    </lineage>
</organism>
<dbReference type="PRINTS" id="PR00155">
    <property type="entry name" value="AMICYANIN"/>
</dbReference>
<evidence type="ECO:0000256" key="2">
    <source>
        <dbReference type="ARBA" id="ARBA00022448"/>
    </source>
</evidence>
<evidence type="ECO:0000256" key="6">
    <source>
        <dbReference type="ARBA" id="ARBA00023008"/>
    </source>
</evidence>
<dbReference type="InterPro" id="IPR002386">
    <property type="entry name" value="Amicyanin/Pseudoazurin"/>
</dbReference>
<gene>
    <name evidence="10" type="ORF">AWB67_05127</name>
</gene>
<dbReference type="EMBL" id="FCOL02000042">
    <property type="protein sequence ID" value="SAL77648.1"/>
    <property type="molecule type" value="Genomic_DNA"/>
</dbReference>
<dbReference type="Proteomes" id="UP000054925">
    <property type="component" value="Unassembled WGS sequence"/>
</dbReference>
<dbReference type="AlphaFoldDB" id="A0A158K953"/>
<keyword evidence="5" id="KW-0249">Electron transport</keyword>
<keyword evidence="11" id="KW-1185">Reference proteome</keyword>
<feature type="chain" id="PRO_5011111890" evidence="8">
    <location>
        <begin position="25"/>
        <end position="108"/>
    </location>
</feature>
<comment type="caution">
    <text evidence="10">The sequence shown here is derived from an EMBL/GenBank/DDBJ whole genome shotgun (WGS) entry which is preliminary data.</text>
</comment>
<dbReference type="Gene3D" id="2.60.40.420">
    <property type="entry name" value="Cupredoxins - blue copper proteins"/>
    <property type="match status" value="1"/>
</dbReference>
<sequence length="108" mass="11979">MMKRATLLAVFTALVLFSSAPARAADATIHIDNFAFNPPTLRVSAGTKVTWVNRDDMIHTTVDAATPRSFKSDPMDTDQSYSFVFAKPGTYHYFCSMHPQMMGTIVVE</sequence>
<dbReference type="SUPFAM" id="SSF49503">
    <property type="entry name" value="Cupredoxins"/>
    <property type="match status" value="1"/>
</dbReference>
<comment type="subcellular location">
    <subcellularLocation>
        <location evidence="1">Periplasm</location>
    </subcellularLocation>
</comment>
<feature type="binding site" evidence="7">
    <location>
        <position position="98"/>
    </location>
    <ligand>
        <name>Cu cation</name>
        <dbReference type="ChEBI" id="CHEBI:23378"/>
    </ligand>
</feature>
<name>A0A158K953_9BURK</name>
<protein>
    <submittedName>
        <fullName evidence="10">Plastocyanin</fullName>
    </submittedName>
</protein>
<dbReference type="InterPro" id="IPR052721">
    <property type="entry name" value="ET_Amicyanin"/>
</dbReference>
<keyword evidence="4" id="KW-0574">Periplasm</keyword>
<dbReference type="GO" id="GO:0005507">
    <property type="term" value="F:copper ion binding"/>
    <property type="evidence" value="ECO:0007669"/>
    <property type="project" value="InterPro"/>
</dbReference>
<evidence type="ECO:0000259" key="9">
    <source>
        <dbReference type="Pfam" id="PF00127"/>
    </source>
</evidence>
<reference evidence="10" key="1">
    <citation type="submission" date="2016-01" db="EMBL/GenBank/DDBJ databases">
        <authorList>
            <person name="Peeters C."/>
        </authorList>
    </citation>
    <scope>NUCLEOTIDE SEQUENCE [LARGE SCALE GENOMIC DNA]</scope>
    <source>
        <strain evidence="10">LMG 22937</strain>
    </source>
</reference>
<dbReference type="OrthoDB" id="9757546at2"/>
<evidence type="ECO:0000256" key="3">
    <source>
        <dbReference type="ARBA" id="ARBA00022723"/>
    </source>
</evidence>
<dbReference type="GO" id="GO:0009055">
    <property type="term" value="F:electron transfer activity"/>
    <property type="evidence" value="ECO:0007669"/>
    <property type="project" value="InterPro"/>
</dbReference>
<evidence type="ECO:0000256" key="8">
    <source>
        <dbReference type="SAM" id="SignalP"/>
    </source>
</evidence>
<dbReference type="PANTHER" id="PTHR36507">
    <property type="entry name" value="BLL1555 PROTEIN"/>
    <property type="match status" value="1"/>
</dbReference>
<feature type="signal peptide" evidence="8">
    <location>
        <begin position="1"/>
        <end position="24"/>
    </location>
</feature>
<feature type="binding site" evidence="7">
    <location>
        <position position="95"/>
    </location>
    <ligand>
        <name>Cu cation</name>
        <dbReference type="ChEBI" id="CHEBI:23378"/>
    </ligand>
</feature>
<keyword evidence="8" id="KW-0732">Signal</keyword>
<comment type="cofactor">
    <cofactor evidence="7">
        <name>Cu cation</name>
        <dbReference type="ChEBI" id="CHEBI:23378"/>
    </cofactor>
    <text evidence="7">Binds 1 copper ion per subunit.</text>
</comment>
<keyword evidence="3 7" id="KW-0479">Metal-binding</keyword>
<dbReference type="InterPro" id="IPR000923">
    <property type="entry name" value="BlueCu_1"/>
</dbReference>
<dbReference type="PANTHER" id="PTHR36507:SF1">
    <property type="entry name" value="BLL1555 PROTEIN"/>
    <property type="match status" value="1"/>
</dbReference>
<keyword evidence="2" id="KW-0813">Transport</keyword>
<dbReference type="RefSeq" id="WP_087659021.1">
    <property type="nucleotide sequence ID" value="NZ_FCOL02000042.1"/>
</dbReference>
<evidence type="ECO:0000256" key="7">
    <source>
        <dbReference type="PIRSR" id="PIRSR602386-1"/>
    </source>
</evidence>
<keyword evidence="6 7" id="KW-0186">Copper</keyword>
<evidence type="ECO:0000256" key="4">
    <source>
        <dbReference type="ARBA" id="ARBA00022764"/>
    </source>
</evidence>
<dbReference type="InterPro" id="IPR008972">
    <property type="entry name" value="Cupredoxin"/>
</dbReference>
<proteinExistence type="predicted"/>
<dbReference type="GO" id="GO:0042597">
    <property type="term" value="C:periplasmic space"/>
    <property type="evidence" value="ECO:0007669"/>
    <property type="project" value="UniProtKB-SubCell"/>
</dbReference>
<dbReference type="Pfam" id="PF00127">
    <property type="entry name" value="Copper-bind"/>
    <property type="match status" value="1"/>
</dbReference>
<evidence type="ECO:0000256" key="1">
    <source>
        <dbReference type="ARBA" id="ARBA00004418"/>
    </source>
</evidence>
<evidence type="ECO:0000313" key="10">
    <source>
        <dbReference type="EMBL" id="SAL77648.1"/>
    </source>
</evidence>